<dbReference type="OMA" id="NEIGCVE"/>
<dbReference type="GO" id="GO:0005319">
    <property type="term" value="F:lipid transporter activity"/>
    <property type="evidence" value="ECO:0007669"/>
    <property type="project" value="TreeGrafter"/>
</dbReference>
<reference evidence="4" key="1">
    <citation type="submission" date="2022-11" db="UniProtKB">
        <authorList>
            <consortium name="EnsemblMetazoa"/>
        </authorList>
    </citation>
    <scope>IDENTIFICATION</scope>
</reference>
<dbReference type="InterPro" id="IPR036846">
    <property type="entry name" value="GM2-AP_sf"/>
</dbReference>
<name>A0A913ZXN4_PATMI</name>
<accession>A0A913ZXN4</accession>
<dbReference type="RefSeq" id="XP_038056408.1">
    <property type="nucleotide sequence ID" value="XM_038200480.1"/>
</dbReference>
<keyword evidence="1 2" id="KW-0732">Signal</keyword>
<dbReference type="Pfam" id="PF02221">
    <property type="entry name" value="E1_DerP2_DerF2"/>
    <property type="match status" value="1"/>
</dbReference>
<evidence type="ECO:0000259" key="3">
    <source>
        <dbReference type="Pfam" id="PF02221"/>
    </source>
</evidence>
<feature type="signal peptide" evidence="2">
    <location>
        <begin position="1"/>
        <end position="24"/>
    </location>
</feature>
<dbReference type="AlphaFoldDB" id="A0A913ZXN4"/>
<dbReference type="GO" id="GO:0008047">
    <property type="term" value="F:enzyme activator activity"/>
    <property type="evidence" value="ECO:0007669"/>
    <property type="project" value="InterPro"/>
</dbReference>
<dbReference type="GO" id="GO:0009898">
    <property type="term" value="C:cytoplasmic side of plasma membrane"/>
    <property type="evidence" value="ECO:0007669"/>
    <property type="project" value="TreeGrafter"/>
</dbReference>
<sequence>MNFSMYISTLCLVAAALVYEDASAINIEEYASSSDCSSGGAPLKGSFSLNPTGPNSVWVSIDAHVDEELDSPLKAVVKIQRKVFWWWITMPCVSDYGSCTYQDMCQFLPPAYNGPPGSCPAPLQDLPSCQCPLRTGTYSVKSDIDIPSIKIPSWLISGNYWAQIKLYKNSREVGCNEIYFSV</sequence>
<proteinExistence type="predicted"/>
<dbReference type="PANTHER" id="PTHR17357">
    <property type="entry name" value="GM2 GANGLIOSIDE ACTIVATOR PROTEIN"/>
    <property type="match status" value="1"/>
</dbReference>
<organism evidence="4 5">
    <name type="scientific">Patiria miniata</name>
    <name type="common">Bat star</name>
    <name type="synonym">Asterina miniata</name>
    <dbReference type="NCBI Taxonomy" id="46514"/>
    <lineage>
        <taxon>Eukaryota</taxon>
        <taxon>Metazoa</taxon>
        <taxon>Echinodermata</taxon>
        <taxon>Eleutherozoa</taxon>
        <taxon>Asterozoa</taxon>
        <taxon>Asteroidea</taxon>
        <taxon>Valvatacea</taxon>
        <taxon>Valvatida</taxon>
        <taxon>Asterinidae</taxon>
        <taxon>Patiria</taxon>
    </lineage>
</organism>
<dbReference type="GeneID" id="119728294"/>
<evidence type="ECO:0000313" key="5">
    <source>
        <dbReference type="Proteomes" id="UP000887568"/>
    </source>
</evidence>
<protein>
    <recommendedName>
        <fullName evidence="3">MD-2-related lipid-recognition domain-containing protein</fullName>
    </recommendedName>
</protein>
<dbReference type="GO" id="GO:0006689">
    <property type="term" value="P:ganglioside catabolic process"/>
    <property type="evidence" value="ECO:0007669"/>
    <property type="project" value="InterPro"/>
</dbReference>
<keyword evidence="5" id="KW-1185">Reference proteome</keyword>
<dbReference type="InterPro" id="IPR003172">
    <property type="entry name" value="ML_dom"/>
</dbReference>
<dbReference type="PANTHER" id="PTHR17357:SF0">
    <property type="entry name" value="GANGLIOSIDE GM2 ACTIVATOR"/>
    <property type="match status" value="1"/>
</dbReference>
<evidence type="ECO:0000313" key="4">
    <source>
        <dbReference type="EnsemblMetazoa" id="XP_038056408.1"/>
    </source>
</evidence>
<feature type="domain" description="MD-2-related lipid-recognition" evidence="3">
    <location>
        <begin position="51"/>
        <end position="180"/>
    </location>
</feature>
<evidence type="ECO:0000256" key="2">
    <source>
        <dbReference type="SAM" id="SignalP"/>
    </source>
</evidence>
<dbReference type="InterPro" id="IPR028996">
    <property type="entry name" value="GM2-AP"/>
</dbReference>
<dbReference type="SUPFAM" id="SSF63707">
    <property type="entry name" value="Ganglioside M2 (gm2) activator"/>
    <property type="match status" value="1"/>
</dbReference>
<dbReference type="OrthoDB" id="6409159at2759"/>
<dbReference type="EnsemblMetazoa" id="XM_038200480.1">
    <property type="protein sequence ID" value="XP_038056408.1"/>
    <property type="gene ID" value="LOC119728294"/>
</dbReference>
<dbReference type="Proteomes" id="UP000887568">
    <property type="component" value="Unplaced"/>
</dbReference>
<evidence type="ECO:0000256" key="1">
    <source>
        <dbReference type="ARBA" id="ARBA00022729"/>
    </source>
</evidence>
<dbReference type="Gene3D" id="2.70.220.10">
    <property type="entry name" value="Ganglioside GM2 activator"/>
    <property type="match status" value="1"/>
</dbReference>
<feature type="chain" id="PRO_5037203317" description="MD-2-related lipid-recognition domain-containing protein" evidence="2">
    <location>
        <begin position="25"/>
        <end position="182"/>
    </location>
</feature>